<proteinExistence type="predicted"/>
<protein>
    <submittedName>
        <fullName evidence="1">DNA-3-methyladenine glycosylase 2 family protein</fullName>
    </submittedName>
</protein>
<dbReference type="GO" id="GO:0003824">
    <property type="term" value="F:catalytic activity"/>
    <property type="evidence" value="ECO:0007669"/>
    <property type="project" value="InterPro"/>
</dbReference>
<dbReference type="InterPro" id="IPR011257">
    <property type="entry name" value="DNA_glycosylase"/>
</dbReference>
<keyword evidence="2" id="KW-1185">Reference proteome</keyword>
<gene>
    <name evidence="1" type="ORF">G3I46_23855</name>
</gene>
<feature type="non-terminal residue" evidence="1">
    <location>
        <position position="1"/>
    </location>
</feature>
<name>A0A6N9UP42_9ACTN</name>
<comment type="caution">
    <text evidence="1">The sequence shown here is derived from an EMBL/GenBank/DDBJ whole genome shotgun (WGS) entry which is preliminary data.</text>
</comment>
<reference evidence="1 2" key="1">
    <citation type="submission" date="2020-01" db="EMBL/GenBank/DDBJ databases">
        <title>Insect and environment-associated Actinomycetes.</title>
        <authorList>
            <person name="Currrie C."/>
            <person name="Chevrette M."/>
            <person name="Carlson C."/>
            <person name="Stubbendieck R."/>
            <person name="Wendt-Pienkowski E."/>
        </authorList>
    </citation>
    <scope>NUCLEOTIDE SEQUENCE [LARGE SCALE GENOMIC DNA]</scope>
    <source>
        <strain evidence="1 2">SID14172</strain>
    </source>
</reference>
<dbReference type="GO" id="GO:0006281">
    <property type="term" value="P:DNA repair"/>
    <property type="evidence" value="ECO:0007669"/>
    <property type="project" value="InterPro"/>
</dbReference>
<dbReference type="Gene3D" id="1.10.1670.10">
    <property type="entry name" value="Helix-hairpin-Helix base-excision DNA repair enzymes (C-terminal)"/>
    <property type="match status" value="1"/>
</dbReference>
<organism evidence="1 2">
    <name type="scientific">Streptomyces coelicoflavus</name>
    <dbReference type="NCBI Taxonomy" id="285562"/>
    <lineage>
        <taxon>Bacteria</taxon>
        <taxon>Bacillati</taxon>
        <taxon>Actinomycetota</taxon>
        <taxon>Actinomycetes</taxon>
        <taxon>Kitasatosporales</taxon>
        <taxon>Streptomycetaceae</taxon>
        <taxon>Streptomyces</taxon>
    </lineage>
</organism>
<accession>A0A6N9UP42</accession>
<evidence type="ECO:0000313" key="1">
    <source>
        <dbReference type="EMBL" id="NEB19497.1"/>
    </source>
</evidence>
<dbReference type="AlphaFoldDB" id="A0A6N9UP42"/>
<evidence type="ECO:0000313" key="2">
    <source>
        <dbReference type="Proteomes" id="UP000469545"/>
    </source>
</evidence>
<dbReference type="EMBL" id="JAAGMB010000530">
    <property type="protein sequence ID" value="NEB19497.1"/>
    <property type="molecule type" value="Genomic_DNA"/>
</dbReference>
<dbReference type="SUPFAM" id="SSF48150">
    <property type="entry name" value="DNA-glycosylase"/>
    <property type="match status" value="1"/>
</dbReference>
<sequence length="77" mass="8329">LADGAVRLDPGADRDDAERALLAVPGVDARTVAVVRTRALGDPDVAPPGTDVPDTWRPWRSYALNHLRAAGDWENDR</sequence>
<dbReference type="Proteomes" id="UP000469545">
    <property type="component" value="Unassembled WGS sequence"/>
</dbReference>
<dbReference type="InterPro" id="IPR023170">
    <property type="entry name" value="HhH_base_excis_C"/>
</dbReference>